<accession>A0ABW3L4M1</accession>
<feature type="domain" description="N-acetyltransferase" evidence="1">
    <location>
        <begin position="1"/>
        <end position="152"/>
    </location>
</feature>
<protein>
    <submittedName>
        <fullName evidence="2">GNAT family N-acetyltransferase</fullName>
        <ecNumber evidence="2">2.3.-.-</ecNumber>
    </submittedName>
</protein>
<dbReference type="Gene3D" id="3.40.630.30">
    <property type="match status" value="1"/>
</dbReference>
<reference evidence="3" key="1">
    <citation type="journal article" date="2019" name="Int. J. Syst. Evol. Microbiol.">
        <title>The Global Catalogue of Microorganisms (GCM) 10K type strain sequencing project: providing services to taxonomists for standard genome sequencing and annotation.</title>
        <authorList>
            <consortium name="The Broad Institute Genomics Platform"/>
            <consortium name="The Broad Institute Genome Sequencing Center for Infectious Disease"/>
            <person name="Wu L."/>
            <person name="Ma J."/>
        </authorList>
    </citation>
    <scope>NUCLEOTIDE SEQUENCE [LARGE SCALE GENOMIC DNA]</scope>
    <source>
        <strain evidence="3">CCUG 56607</strain>
    </source>
</reference>
<dbReference type="InterPro" id="IPR016181">
    <property type="entry name" value="Acyl_CoA_acyltransferase"/>
</dbReference>
<dbReference type="SUPFAM" id="SSF55729">
    <property type="entry name" value="Acyl-CoA N-acyltransferases (Nat)"/>
    <property type="match status" value="1"/>
</dbReference>
<proteinExistence type="predicted"/>
<dbReference type="Pfam" id="PF00583">
    <property type="entry name" value="Acetyltransf_1"/>
    <property type="match status" value="1"/>
</dbReference>
<dbReference type="InterPro" id="IPR039840">
    <property type="entry name" value="NAA80"/>
</dbReference>
<dbReference type="EMBL" id="JBHTKL010000006">
    <property type="protein sequence ID" value="MFD1020999.1"/>
    <property type="molecule type" value="Genomic_DNA"/>
</dbReference>
<evidence type="ECO:0000259" key="1">
    <source>
        <dbReference type="PROSITE" id="PS51186"/>
    </source>
</evidence>
<dbReference type="EC" id="2.3.-.-" evidence="2"/>
<gene>
    <name evidence="2" type="ORF">ACFQ2J_17550</name>
</gene>
<organism evidence="2 3">
    <name type="scientific">Thalassobacillus hwangdonensis</name>
    <dbReference type="NCBI Taxonomy" id="546108"/>
    <lineage>
        <taxon>Bacteria</taxon>
        <taxon>Bacillati</taxon>
        <taxon>Bacillota</taxon>
        <taxon>Bacilli</taxon>
        <taxon>Bacillales</taxon>
        <taxon>Bacillaceae</taxon>
        <taxon>Thalassobacillus</taxon>
    </lineage>
</organism>
<dbReference type="GO" id="GO:0016746">
    <property type="term" value="F:acyltransferase activity"/>
    <property type="evidence" value="ECO:0007669"/>
    <property type="project" value="UniProtKB-KW"/>
</dbReference>
<comment type="caution">
    <text evidence="2">The sequence shown here is derived from an EMBL/GenBank/DDBJ whole genome shotgun (WGS) entry which is preliminary data.</text>
</comment>
<dbReference type="PANTHER" id="PTHR13538:SF4">
    <property type="entry name" value="N-ALPHA-ACETYLTRANSFERASE 80"/>
    <property type="match status" value="1"/>
</dbReference>
<dbReference type="PROSITE" id="PS51186">
    <property type="entry name" value="GNAT"/>
    <property type="match status" value="1"/>
</dbReference>
<dbReference type="RefSeq" id="WP_386064021.1">
    <property type="nucleotide sequence ID" value="NZ_JBHTKL010000006.1"/>
</dbReference>
<dbReference type="InterPro" id="IPR000182">
    <property type="entry name" value="GNAT_dom"/>
</dbReference>
<keyword evidence="2" id="KW-0808">Transferase</keyword>
<sequence length="152" mass="17325">MEIKALHEVPERFDEAVDVFWGEWGGEDNYAFYRDCMEHSSTTSADLPRFYLALDGEKIVGTYALLRNDLNSRQDLCPWLACLYIDPAYRGKGLGAKLLEDGLNRTNEKGYDTLYLTTDLEGYYEKYGWKHTTDAIGLGGGSIKVYEKATKR</sequence>
<name>A0ABW3L4M1_9BACI</name>
<dbReference type="Proteomes" id="UP001596990">
    <property type="component" value="Unassembled WGS sequence"/>
</dbReference>
<keyword evidence="3" id="KW-1185">Reference proteome</keyword>
<dbReference type="PANTHER" id="PTHR13538">
    <property type="entry name" value="N-ACETYLTRANSFERASE 6"/>
    <property type="match status" value="1"/>
</dbReference>
<evidence type="ECO:0000313" key="2">
    <source>
        <dbReference type="EMBL" id="MFD1020999.1"/>
    </source>
</evidence>
<keyword evidence="2" id="KW-0012">Acyltransferase</keyword>
<evidence type="ECO:0000313" key="3">
    <source>
        <dbReference type="Proteomes" id="UP001596990"/>
    </source>
</evidence>
<dbReference type="CDD" id="cd04301">
    <property type="entry name" value="NAT_SF"/>
    <property type="match status" value="1"/>
</dbReference>